<dbReference type="Gene3D" id="3.10.450.730">
    <property type="entry name" value="BLIP domain"/>
    <property type="match status" value="1"/>
</dbReference>
<feature type="signal peptide" evidence="1">
    <location>
        <begin position="1"/>
        <end position="26"/>
    </location>
</feature>
<organism evidence="2 3">
    <name type="scientific">Exiguobacterium acetylicum</name>
    <name type="common">Brevibacterium acetylicum</name>
    <dbReference type="NCBI Taxonomy" id="41170"/>
    <lineage>
        <taxon>Bacteria</taxon>
        <taxon>Bacillati</taxon>
        <taxon>Bacillota</taxon>
        <taxon>Bacilli</taxon>
        <taxon>Bacillales</taxon>
        <taxon>Bacillales Family XII. Incertae Sedis</taxon>
        <taxon>Exiguobacterium</taxon>
    </lineage>
</organism>
<dbReference type="RefSeq" id="WP_214729680.1">
    <property type="nucleotide sequence ID" value="NZ_CP075897.1"/>
</dbReference>
<evidence type="ECO:0000313" key="2">
    <source>
        <dbReference type="EMBL" id="QWB29751.1"/>
    </source>
</evidence>
<dbReference type="Proteomes" id="UP000679498">
    <property type="component" value="Chromosome"/>
</dbReference>
<gene>
    <name evidence="2" type="ORF">KKI46_14330</name>
</gene>
<keyword evidence="3" id="KW-1185">Reference proteome</keyword>
<dbReference type="GeneID" id="88812870"/>
<keyword evidence="1" id="KW-0732">Signal</keyword>
<evidence type="ECO:0000313" key="3">
    <source>
        <dbReference type="Proteomes" id="UP000679498"/>
    </source>
</evidence>
<accession>A0ABX8G8H8</accession>
<sequence length="228" mass="25232">MKMTFTKVAVATVLAGTTLFGGAASAATKDETKVTDRYTALKAGMTIEQAAKVIYGKDYKKQLTKKSGSTVLKKKAEFTTVSQGQKTTAYTFSDEKNFTNISVFQFMTKKNSSVYRLTGKSLDLFRVDSYSGARESKMKLLKGKKIKTGMTEKQLDAVLSGSGLGEWTGVDSIDWTSIQSKQELDYGLGIKALSKTYVFPTSTTQRKLVIMNYDYEKKTYMVESQTSL</sequence>
<feature type="chain" id="PRO_5045423689" evidence="1">
    <location>
        <begin position="27"/>
        <end position="228"/>
    </location>
</feature>
<protein>
    <submittedName>
        <fullName evidence="2">Uncharacterized protein</fullName>
    </submittedName>
</protein>
<proteinExistence type="predicted"/>
<name>A0ABX8G8H8_EXIAC</name>
<dbReference type="EMBL" id="CP075897">
    <property type="protein sequence ID" value="QWB29751.1"/>
    <property type="molecule type" value="Genomic_DNA"/>
</dbReference>
<evidence type="ECO:0000256" key="1">
    <source>
        <dbReference type="SAM" id="SignalP"/>
    </source>
</evidence>
<reference evidence="2 3" key="1">
    <citation type="submission" date="2021-05" db="EMBL/GenBank/DDBJ databases">
        <title>Biocontrol using Exiguobacterium acetylicum SI17 against litchi downy blight caused by Peronophythora litchii.</title>
        <authorList>
            <person name="Zheng L."/>
        </authorList>
    </citation>
    <scope>NUCLEOTIDE SEQUENCE [LARGE SCALE GENOMIC DNA]</scope>
    <source>
        <strain evidence="2 3">SI17</strain>
    </source>
</reference>